<dbReference type="InterPro" id="IPR002735">
    <property type="entry name" value="Transl_init_fac_IF2/IF5_dom"/>
</dbReference>
<dbReference type="VEuPathDB" id="MicrosporidiaDB:NAPIS_ORF01504"/>
<organism evidence="5 6">
    <name type="scientific">Vairimorpha apis BRL 01</name>
    <dbReference type="NCBI Taxonomy" id="1037528"/>
    <lineage>
        <taxon>Eukaryota</taxon>
        <taxon>Fungi</taxon>
        <taxon>Fungi incertae sedis</taxon>
        <taxon>Microsporidia</taxon>
        <taxon>Nosematidae</taxon>
        <taxon>Vairimorpha</taxon>
    </lineage>
</organism>
<evidence type="ECO:0000313" key="6">
    <source>
        <dbReference type="Proteomes" id="UP000053780"/>
    </source>
</evidence>
<dbReference type="OrthoDB" id="10255414at2759"/>
<dbReference type="InterPro" id="IPR045196">
    <property type="entry name" value="IF2/IF5"/>
</dbReference>
<dbReference type="GO" id="GO:0003729">
    <property type="term" value="F:mRNA binding"/>
    <property type="evidence" value="ECO:0007669"/>
    <property type="project" value="TreeGrafter"/>
</dbReference>
<keyword evidence="2 5" id="KW-0396">Initiation factor</keyword>
<dbReference type="Pfam" id="PF01873">
    <property type="entry name" value="eIF-5_eIF-2B"/>
    <property type="match status" value="1"/>
</dbReference>
<dbReference type="GO" id="GO:0005850">
    <property type="term" value="C:eukaryotic translation initiation factor 2 complex"/>
    <property type="evidence" value="ECO:0007669"/>
    <property type="project" value="TreeGrafter"/>
</dbReference>
<proteinExistence type="inferred from homology"/>
<dbReference type="InterPro" id="IPR016190">
    <property type="entry name" value="Transl_init_fac_IF2/IF5_Zn-bd"/>
</dbReference>
<comment type="similarity">
    <text evidence="1">Belongs to the eIF-2-beta/eIF-5 family.</text>
</comment>
<evidence type="ECO:0000256" key="3">
    <source>
        <dbReference type="ARBA" id="ARBA00022917"/>
    </source>
</evidence>
<dbReference type="Proteomes" id="UP000053780">
    <property type="component" value="Unassembled WGS sequence"/>
</dbReference>
<dbReference type="EMBL" id="KE647204">
    <property type="protein sequence ID" value="EQB60928.1"/>
    <property type="molecule type" value="Genomic_DNA"/>
</dbReference>
<dbReference type="GO" id="GO:0003743">
    <property type="term" value="F:translation initiation factor activity"/>
    <property type="evidence" value="ECO:0007669"/>
    <property type="project" value="UniProtKB-KW"/>
</dbReference>
<dbReference type="GO" id="GO:0001731">
    <property type="term" value="P:formation of translation preinitiation complex"/>
    <property type="evidence" value="ECO:0007669"/>
    <property type="project" value="TreeGrafter"/>
</dbReference>
<feature type="domain" description="Translation initiation factor IF2/IF5" evidence="4">
    <location>
        <begin position="70"/>
        <end position="177"/>
    </location>
</feature>
<evidence type="ECO:0000256" key="2">
    <source>
        <dbReference type="ARBA" id="ARBA00022540"/>
    </source>
</evidence>
<accession>T0L8X5</accession>
<sequence>MDDSSSSDEQDVGFNLKEFSKKRQVRRGVKTLSTSMTNTCGYDLPSELQYDTLLNNGISILKKDIENLNNNRVKLPLEVKREGRKTTLNICTVAKTLNRNVEHLVKYITMELVTSGAVKQDGYLWIKGNYIKSEVQNVLRRYIEQYVVCKICDNVDDTDIVKEKKLYFLKCYKCGGSRCVGNTIEGLTSKKSVAPQLRGLL</sequence>
<evidence type="ECO:0000256" key="1">
    <source>
        <dbReference type="ARBA" id="ARBA00010397"/>
    </source>
</evidence>
<keyword evidence="6" id="KW-1185">Reference proteome</keyword>
<dbReference type="Gene3D" id="3.30.30.170">
    <property type="match status" value="1"/>
</dbReference>
<evidence type="ECO:0000259" key="4">
    <source>
        <dbReference type="SMART" id="SM00653"/>
    </source>
</evidence>
<dbReference type="AlphaFoldDB" id="T0L8X5"/>
<reference evidence="5 6" key="1">
    <citation type="journal article" date="2013" name="BMC Genomics">
        <title>Genome sequencing and comparative genomics of honey bee microsporidia, Nosema apis reveal novel insights into host-parasite interactions.</title>
        <authorList>
            <person name="Chen Yp."/>
            <person name="Pettis J.S."/>
            <person name="Zhao Y."/>
            <person name="Liu X."/>
            <person name="Tallon L.J."/>
            <person name="Sadzewicz L.D."/>
            <person name="Li R."/>
            <person name="Zheng H."/>
            <person name="Huang S."/>
            <person name="Zhang X."/>
            <person name="Hamilton M.C."/>
            <person name="Pernal S.F."/>
            <person name="Melathopoulos A.P."/>
            <person name="Yan X."/>
            <person name="Evans J.D."/>
        </authorList>
    </citation>
    <scope>NUCLEOTIDE SEQUENCE [LARGE SCALE GENOMIC DNA]</scope>
    <source>
        <strain evidence="5 6">BRL 01</strain>
    </source>
</reference>
<dbReference type="GO" id="GO:0031369">
    <property type="term" value="F:translation initiation factor binding"/>
    <property type="evidence" value="ECO:0007669"/>
    <property type="project" value="TreeGrafter"/>
</dbReference>
<dbReference type="SUPFAM" id="SSF75689">
    <property type="entry name" value="Zinc-binding domain of translation initiation factor 2 beta"/>
    <property type="match status" value="1"/>
</dbReference>
<evidence type="ECO:0000313" key="5">
    <source>
        <dbReference type="EMBL" id="EQB60928.1"/>
    </source>
</evidence>
<dbReference type="PANTHER" id="PTHR23001:SF3">
    <property type="entry name" value="EUKARYOTIC TRANSLATION INITIATION FACTOR 2 SUBUNIT 2"/>
    <property type="match status" value="1"/>
</dbReference>
<protein>
    <submittedName>
        <fullName evidence="5">Eukaryotic translation initiation factor 2 beta subunit</fullName>
    </submittedName>
</protein>
<dbReference type="SUPFAM" id="SSF100966">
    <property type="entry name" value="Translation initiation factor 2 beta, aIF2beta, N-terminal domain"/>
    <property type="match status" value="1"/>
</dbReference>
<dbReference type="PANTHER" id="PTHR23001">
    <property type="entry name" value="EUKARYOTIC TRANSLATION INITIATION FACTOR"/>
    <property type="match status" value="1"/>
</dbReference>
<keyword evidence="3" id="KW-0648">Protein biosynthesis</keyword>
<dbReference type="HOGENOM" id="CLU_026663_3_2_1"/>
<dbReference type="SMART" id="SM00653">
    <property type="entry name" value="eIF2B_5"/>
    <property type="match status" value="1"/>
</dbReference>
<name>T0L8X5_9MICR</name>
<gene>
    <name evidence="5" type="ORF">NAPIS_ORF01504</name>
</gene>
<dbReference type="InterPro" id="IPR016189">
    <property type="entry name" value="Transl_init_fac_IF2/IF5_N"/>
</dbReference>